<name>A0A915L315_ROMCU</name>
<dbReference type="WBParaSite" id="nRc.2.0.1.t45126-RA">
    <property type="protein sequence ID" value="nRc.2.0.1.t45126-RA"/>
    <property type="gene ID" value="nRc.2.0.1.g45126"/>
</dbReference>
<accession>A0A915L315</accession>
<organism evidence="1 2">
    <name type="scientific">Romanomermis culicivorax</name>
    <name type="common">Nematode worm</name>
    <dbReference type="NCBI Taxonomy" id="13658"/>
    <lineage>
        <taxon>Eukaryota</taxon>
        <taxon>Metazoa</taxon>
        <taxon>Ecdysozoa</taxon>
        <taxon>Nematoda</taxon>
        <taxon>Enoplea</taxon>
        <taxon>Dorylaimia</taxon>
        <taxon>Mermithida</taxon>
        <taxon>Mermithoidea</taxon>
        <taxon>Mermithidae</taxon>
        <taxon>Romanomermis</taxon>
    </lineage>
</organism>
<sequence length="83" mass="9329">MSKKDQHINLAHFRRVLESKNTKNFPIVRTEKSRKVQSISSISGVLISFFNVAKSHCPAFSNGCLATKHHKACKFATLCKLGR</sequence>
<keyword evidence="1" id="KW-1185">Reference proteome</keyword>
<proteinExistence type="predicted"/>
<dbReference type="AlphaFoldDB" id="A0A915L315"/>
<evidence type="ECO:0000313" key="2">
    <source>
        <dbReference type="WBParaSite" id="nRc.2.0.1.t45126-RA"/>
    </source>
</evidence>
<protein>
    <submittedName>
        <fullName evidence="2">Uncharacterized protein</fullName>
    </submittedName>
</protein>
<reference evidence="2" key="1">
    <citation type="submission" date="2022-11" db="UniProtKB">
        <authorList>
            <consortium name="WormBaseParasite"/>
        </authorList>
    </citation>
    <scope>IDENTIFICATION</scope>
</reference>
<evidence type="ECO:0000313" key="1">
    <source>
        <dbReference type="Proteomes" id="UP000887565"/>
    </source>
</evidence>
<dbReference type="Proteomes" id="UP000887565">
    <property type="component" value="Unplaced"/>
</dbReference>